<gene>
    <name evidence="2" type="ORF">CAEBREN_11048</name>
</gene>
<feature type="compositionally biased region" description="Basic and acidic residues" evidence="1">
    <location>
        <begin position="24"/>
        <end position="33"/>
    </location>
</feature>
<sequence length="185" mass="20871">MAPRRSKSVAAAAQTPASQPTEAEDARPRRPSDERLHAFLLKGDPLFSKHSGVQKLNEFVDFKDFMEPRLEAMMADFPKDYVPLAVDSRATTNRRAKENYKQTYITDENQIKRFLLSSGVKPQVCWDGVDRTALKRKLEENKEEEIVAKRVSPRKKEVPAPSPTAMSSTSGSGLNGFRIPKRSKH</sequence>
<protein>
    <submittedName>
        <fullName evidence="2">Uncharacterized protein</fullName>
    </submittedName>
</protein>
<accession>G0NQF8</accession>
<keyword evidence="3" id="KW-1185">Reference proteome</keyword>
<dbReference type="Proteomes" id="UP000008068">
    <property type="component" value="Unassembled WGS sequence"/>
</dbReference>
<feature type="compositionally biased region" description="Basic and acidic residues" evidence="1">
    <location>
        <begin position="146"/>
        <end position="158"/>
    </location>
</feature>
<dbReference type="AlphaFoldDB" id="G0NQF8"/>
<feature type="region of interest" description="Disordered" evidence="1">
    <location>
        <begin position="1"/>
        <end position="33"/>
    </location>
</feature>
<feature type="region of interest" description="Disordered" evidence="1">
    <location>
        <begin position="146"/>
        <end position="185"/>
    </location>
</feature>
<dbReference type="EMBL" id="GL379925">
    <property type="protein sequence ID" value="EGT35611.1"/>
    <property type="molecule type" value="Genomic_DNA"/>
</dbReference>
<proteinExistence type="predicted"/>
<name>G0NQF8_CAEBE</name>
<evidence type="ECO:0000313" key="3">
    <source>
        <dbReference type="Proteomes" id="UP000008068"/>
    </source>
</evidence>
<feature type="compositionally biased region" description="Low complexity" evidence="1">
    <location>
        <begin position="163"/>
        <end position="172"/>
    </location>
</feature>
<dbReference type="HOGENOM" id="CLU_1462565_0_0_1"/>
<dbReference type="InParanoid" id="G0NQF8"/>
<evidence type="ECO:0000256" key="1">
    <source>
        <dbReference type="SAM" id="MobiDB-lite"/>
    </source>
</evidence>
<evidence type="ECO:0000313" key="2">
    <source>
        <dbReference type="EMBL" id="EGT35611.1"/>
    </source>
</evidence>
<feature type="compositionally biased region" description="Low complexity" evidence="1">
    <location>
        <begin position="10"/>
        <end position="21"/>
    </location>
</feature>
<organism evidence="3">
    <name type="scientific">Caenorhabditis brenneri</name>
    <name type="common">Nematode worm</name>
    <dbReference type="NCBI Taxonomy" id="135651"/>
    <lineage>
        <taxon>Eukaryota</taxon>
        <taxon>Metazoa</taxon>
        <taxon>Ecdysozoa</taxon>
        <taxon>Nematoda</taxon>
        <taxon>Chromadorea</taxon>
        <taxon>Rhabditida</taxon>
        <taxon>Rhabditina</taxon>
        <taxon>Rhabditomorpha</taxon>
        <taxon>Rhabditoidea</taxon>
        <taxon>Rhabditidae</taxon>
        <taxon>Peloderinae</taxon>
        <taxon>Caenorhabditis</taxon>
    </lineage>
</organism>
<reference evidence="3" key="1">
    <citation type="submission" date="2011-07" db="EMBL/GenBank/DDBJ databases">
        <authorList>
            <consortium name="Caenorhabditis brenneri Sequencing and Analysis Consortium"/>
            <person name="Wilson R.K."/>
        </authorList>
    </citation>
    <scope>NUCLEOTIDE SEQUENCE [LARGE SCALE GENOMIC DNA]</scope>
    <source>
        <strain evidence="3">PB2801</strain>
    </source>
</reference>